<dbReference type="Proteomes" id="UP000664417">
    <property type="component" value="Unassembled WGS sequence"/>
</dbReference>
<dbReference type="RefSeq" id="WP_207862961.1">
    <property type="nucleotide sequence ID" value="NZ_JAFREP010000047.1"/>
</dbReference>
<protein>
    <submittedName>
        <fullName evidence="1">Uncharacterized protein</fullName>
    </submittedName>
</protein>
<sequence>MAGHNHSLPPHLTWQYVFGSILADYLAVHGFLTQIDYLYSPRAQSLRPLDAAEPEDDQAADDLALGLPLLDGNPAAQSLTSFLMKPRSLRAVFSVCQTPQRWDRRPDGFEHLGRHNLFMFEPELKGDLLHELTANGNDYLKGRDLWEQPARSVSMGLFAVAAKADQALLPEGSFQALLPGVWRLEVGPRALTIIVIDYLANIPENDLWHLFSFDAARIHQAWHQLIERELLSTEHRRMLEERYHHSGIAVSLG</sequence>
<organism evidence="1 2">
    <name type="scientific">Acanthopleuribacter pedis</name>
    <dbReference type="NCBI Taxonomy" id="442870"/>
    <lineage>
        <taxon>Bacteria</taxon>
        <taxon>Pseudomonadati</taxon>
        <taxon>Acidobacteriota</taxon>
        <taxon>Holophagae</taxon>
        <taxon>Acanthopleuribacterales</taxon>
        <taxon>Acanthopleuribacteraceae</taxon>
        <taxon>Acanthopleuribacter</taxon>
    </lineage>
</organism>
<dbReference type="AlphaFoldDB" id="A0A8J7QEV1"/>
<evidence type="ECO:0000313" key="1">
    <source>
        <dbReference type="EMBL" id="MBO1322989.1"/>
    </source>
</evidence>
<accession>A0A8J7QEV1</accession>
<name>A0A8J7QEV1_9BACT</name>
<comment type="caution">
    <text evidence="1">The sequence shown here is derived from an EMBL/GenBank/DDBJ whole genome shotgun (WGS) entry which is preliminary data.</text>
</comment>
<reference evidence="1" key="1">
    <citation type="submission" date="2021-03" db="EMBL/GenBank/DDBJ databases">
        <authorList>
            <person name="Wang G."/>
        </authorList>
    </citation>
    <scope>NUCLEOTIDE SEQUENCE</scope>
    <source>
        <strain evidence="1">KCTC 12899</strain>
    </source>
</reference>
<keyword evidence="2" id="KW-1185">Reference proteome</keyword>
<proteinExistence type="predicted"/>
<gene>
    <name evidence="1" type="ORF">J3U88_31275</name>
</gene>
<dbReference type="EMBL" id="JAFREP010000047">
    <property type="protein sequence ID" value="MBO1322989.1"/>
    <property type="molecule type" value="Genomic_DNA"/>
</dbReference>
<evidence type="ECO:0000313" key="2">
    <source>
        <dbReference type="Proteomes" id="UP000664417"/>
    </source>
</evidence>